<evidence type="ECO:0008006" key="4">
    <source>
        <dbReference type="Google" id="ProtNLM"/>
    </source>
</evidence>
<feature type="compositionally biased region" description="Polar residues" evidence="1">
    <location>
        <begin position="1"/>
        <end position="12"/>
    </location>
</feature>
<keyword evidence="3" id="KW-1185">Reference proteome</keyword>
<proteinExistence type="predicted"/>
<organism evidence="2 3">
    <name type="scientific">Castilleja foliolosa</name>
    <dbReference type="NCBI Taxonomy" id="1961234"/>
    <lineage>
        <taxon>Eukaryota</taxon>
        <taxon>Viridiplantae</taxon>
        <taxon>Streptophyta</taxon>
        <taxon>Embryophyta</taxon>
        <taxon>Tracheophyta</taxon>
        <taxon>Spermatophyta</taxon>
        <taxon>Magnoliopsida</taxon>
        <taxon>eudicotyledons</taxon>
        <taxon>Gunneridae</taxon>
        <taxon>Pentapetalae</taxon>
        <taxon>asterids</taxon>
        <taxon>lamiids</taxon>
        <taxon>Lamiales</taxon>
        <taxon>Orobanchaceae</taxon>
        <taxon>Pedicularideae</taxon>
        <taxon>Castillejinae</taxon>
        <taxon>Castilleja</taxon>
    </lineage>
</organism>
<sequence>MEVSSTDPSSTPICPDGKGIQSDSDAIRHFDGETGSTPKPTMEVPATKPPPTSTPICHDGEGIHDDDDAIHHVEDETDSNQTQIQVKVKIVISPGSSQHYIPMCDPVLKPYVNQRFSSVDDGIEFYRRYAANSGFDIRLGTASRARDGSISNQSRKACSRNFILNFKNDPSSVKPHSMSFDWQWSLHCWNLHALQ</sequence>
<evidence type="ECO:0000313" key="2">
    <source>
        <dbReference type="EMBL" id="KAL3639018.1"/>
    </source>
</evidence>
<accession>A0ABD3DA42</accession>
<gene>
    <name evidence="2" type="ORF">CASFOL_016925</name>
</gene>
<evidence type="ECO:0000256" key="1">
    <source>
        <dbReference type="SAM" id="MobiDB-lite"/>
    </source>
</evidence>
<dbReference type="AlphaFoldDB" id="A0ABD3DA42"/>
<comment type="caution">
    <text evidence="2">The sequence shown here is derived from an EMBL/GenBank/DDBJ whole genome shotgun (WGS) entry which is preliminary data.</text>
</comment>
<protein>
    <recommendedName>
        <fullName evidence="4">FAR1 domain-containing protein</fullName>
    </recommendedName>
</protein>
<evidence type="ECO:0000313" key="3">
    <source>
        <dbReference type="Proteomes" id="UP001632038"/>
    </source>
</evidence>
<reference evidence="3" key="1">
    <citation type="journal article" date="2024" name="IScience">
        <title>Strigolactones Initiate the Formation of Haustorium-like Structures in Castilleja.</title>
        <authorList>
            <person name="Buerger M."/>
            <person name="Peterson D."/>
            <person name="Chory J."/>
        </authorList>
    </citation>
    <scope>NUCLEOTIDE SEQUENCE [LARGE SCALE GENOMIC DNA]</scope>
</reference>
<name>A0ABD3DA42_9LAMI</name>
<feature type="region of interest" description="Disordered" evidence="1">
    <location>
        <begin position="1"/>
        <end position="52"/>
    </location>
</feature>
<dbReference type="Proteomes" id="UP001632038">
    <property type="component" value="Unassembled WGS sequence"/>
</dbReference>
<dbReference type="EMBL" id="JAVIJP010000018">
    <property type="protein sequence ID" value="KAL3639018.1"/>
    <property type="molecule type" value="Genomic_DNA"/>
</dbReference>